<sequence>MALDVRTESVGDGSVVVRVRGYVDLETEERLGQELTAALSRSGVTEVTVDLTEVPFLDSSGVRVLLDGRSTALARGAVLAVRDPQPVVDRVLRITGVAELLGLPPDGDGLAARVDPA</sequence>
<evidence type="ECO:0000256" key="2">
    <source>
        <dbReference type="RuleBase" id="RU003749"/>
    </source>
</evidence>
<dbReference type="SUPFAM" id="SSF52091">
    <property type="entry name" value="SpoIIaa-like"/>
    <property type="match status" value="1"/>
</dbReference>
<dbReference type="PANTHER" id="PTHR33495:SF2">
    <property type="entry name" value="ANTI-SIGMA FACTOR ANTAGONIST TM_1081-RELATED"/>
    <property type="match status" value="1"/>
</dbReference>
<name>A0A810N9H8_9ACTN</name>
<dbReference type="PANTHER" id="PTHR33495">
    <property type="entry name" value="ANTI-SIGMA FACTOR ANTAGONIST TM_1081-RELATED-RELATED"/>
    <property type="match status" value="1"/>
</dbReference>
<gene>
    <name evidence="4" type="ORF">Prubr_69180</name>
</gene>
<dbReference type="KEGG" id="pry:Prubr_69180"/>
<dbReference type="CDD" id="cd07043">
    <property type="entry name" value="STAS_anti-anti-sigma_factors"/>
    <property type="match status" value="1"/>
</dbReference>
<dbReference type="Gene3D" id="3.30.750.24">
    <property type="entry name" value="STAS domain"/>
    <property type="match status" value="1"/>
</dbReference>
<evidence type="ECO:0000313" key="4">
    <source>
        <dbReference type="EMBL" id="BCJ69897.1"/>
    </source>
</evidence>
<organism evidence="4 5">
    <name type="scientific">Polymorphospora rubra</name>
    <dbReference type="NCBI Taxonomy" id="338584"/>
    <lineage>
        <taxon>Bacteria</taxon>
        <taxon>Bacillati</taxon>
        <taxon>Actinomycetota</taxon>
        <taxon>Actinomycetes</taxon>
        <taxon>Micromonosporales</taxon>
        <taxon>Micromonosporaceae</taxon>
        <taxon>Polymorphospora</taxon>
    </lineage>
</organism>
<dbReference type="EMBL" id="AP023359">
    <property type="protein sequence ID" value="BCJ69897.1"/>
    <property type="molecule type" value="Genomic_DNA"/>
</dbReference>
<dbReference type="InterPro" id="IPR003658">
    <property type="entry name" value="Anti-sigma_ant"/>
</dbReference>
<dbReference type="PROSITE" id="PS50801">
    <property type="entry name" value="STAS"/>
    <property type="match status" value="1"/>
</dbReference>
<dbReference type="Proteomes" id="UP000680866">
    <property type="component" value="Chromosome"/>
</dbReference>
<feature type="domain" description="STAS" evidence="3">
    <location>
        <begin position="12"/>
        <end position="117"/>
    </location>
</feature>
<evidence type="ECO:0000313" key="5">
    <source>
        <dbReference type="Proteomes" id="UP000680866"/>
    </source>
</evidence>
<dbReference type="InterPro" id="IPR036513">
    <property type="entry name" value="STAS_dom_sf"/>
</dbReference>
<dbReference type="GO" id="GO:0043856">
    <property type="term" value="F:anti-sigma factor antagonist activity"/>
    <property type="evidence" value="ECO:0007669"/>
    <property type="project" value="InterPro"/>
</dbReference>
<comment type="similarity">
    <text evidence="1 2">Belongs to the anti-sigma-factor antagonist family.</text>
</comment>
<keyword evidence="5" id="KW-1185">Reference proteome</keyword>
<dbReference type="RefSeq" id="WP_212819468.1">
    <property type="nucleotide sequence ID" value="NZ_AP023359.1"/>
</dbReference>
<dbReference type="InterPro" id="IPR002645">
    <property type="entry name" value="STAS_dom"/>
</dbReference>
<dbReference type="Pfam" id="PF01740">
    <property type="entry name" value="STAS"/>
    <property type="match status" value="1"/>
</dbReference>
<evidence type="ECO:0000259" key="3">
    <source>
        <dbReference type="PROSITE" id="PS50801"/>
    </source>
</evidence>
<dbReference type="NCBIfam" id="TIGR00377">
    <property type="entry name" value="ant_ant_sig"/>
    <property type="match status" value="1"/>
</dbReference>
<accession>A0A810N9H8</accession>
<protein>
    <recommendedName>
        <fullName evidence="2">Anti-sigma factor antagonist</fullName>
    </recommendedName>
</protein>
<dbReference type="AlphaFoldDB" id="A0A810N9H8"/>
<reference evidence="4" key="1">
    <citation type="submission" date="2020-08" db="EMBL/GenBank/DDBJ databases">
        <title>Whole genome shotgun sequence of Polymorphospora rubra NBRC 101157.</title>
        <authorList>
            <person name="Komaki H."/>
            <person name="Tamura T."/>
        </authorList>
    </citation>
    <scope>NUCLEOTIDE SEQUENCE</scope>
    <source>
        <strain evidence="4">NBRC 101157</strain>
    </source>
</reference>
<proteinExistence type="inferred from homology"/>
<evidence type="ECO:0000256" key="1">
    <source>
        <dbReference type="ARBA" id="ARBA00009013"/>
    </source>
</evidence>